<evidence type="ECO:0000256" key="1">
    <source>
        <dbReference type="SAM" id="Phobius"/>
    </source>
</evidence>
<evidence type="ECO:0000313" key="2">
    <source>
        <dbReference type="EMBL" id="VFS91857.1"/>
    </source>
</evidence>
<sequence>MVKSVLSFILSSLRWINWLIQYAVVYPLAMMMLLIVAVFWTGKSHTRADAGEYHRIGAARGICHQGLHGACFAR</sequence>
<keyword evidence="1" id="KW-0472">Membrane</keyword>
<dbReference type="Pfam" id="PF07296">
    <property type="entry name" value="TraP"/>
    <property type="match status" value="1"/>
</dbReference>
<dbReference type="AlphaFoldDB" id="A0A485D581"/>
<reference evidence="2 3" key="1">
    <citation type="submission" date="2019-03" db="EMBL/GenBank/DDBJ databases">
        <authorList>
            <consortium name="Pathogen Informatics"/>
        </authorList>
    </citation>
    <scope>NUCLEOTIDE SEQUENCE [LARGE SCALE GENOMIC DNA]</scope>
    <source>
        <strain evidence="2 3">NCTC12998</strain>
    </source>
</reference>
<name>A0A485D581_RAOPL</name>
<feature type="transmembrane region" description="Helical" evidence="1">
    <location>
        <begin position="20"/>
        <end position="40"/>
    </location>
</feature>
<organism evidence="2 3">
    <name type="scientific">Raoultella planticola</name>
    <name type="common">Klebsiella planticola</name>
    <dbReference type="NCBI Taxonomy" id="575"/>
    <lineage>
        <taxon>Bacteria</taxon>
        <taxon>Pseudomonadati</taxon>
        <taxon>Pseudomonadota</taxon>
        <taxon>Gammaproteobacteria</taxon>
        <taxon>Enterobacterales</taxon>
        <taxon>Enterobacteriaceae</taxon>
        <taxon>Klebsiella/Raoultella group</taxon>
        <taxon>Raoultella</taxon>
    </lineage>
</organism>
<dbReference type="EMBL" id="CAADJE010000040">
    <property type="protein sequence ID" value="VFS91857.1"/>
    <property type="molecule type" value="Genomic_DNA"/>
</dbReference>
<keyword evidence="1" id="KW-0812">Transmembrane</keyword>
<dbReference type="Proteomes" id="UP000345637">
    <property type="component" value="Unassembled WGS sequence"/>
</dbReference>
<accession>A0A485D581</accession>
<dbReference type="InterPro" id="IPR009913">
    <property type="entry name" value="TraP"/>
</dbReference>
<keyword evidence="1" id="KW-1133">Transmembrane helix</keyword>
<evidence type="ECO:0000313" key="3">
    <source>
        <dbReference type="Proteomes" id="UP000345637"/>
    </source>
</evidence>
<protein>
    <submittedName>
        <fullName evidence="2">Conjugal transfer protein TraP</fullName>
    </submittedName>
</protein>
<proteinExistence type="predicted"/>
<gene>
    <name evidence="2" type="ORF">NCTC12998_07258</name>
</gene>